<organism evidence="1">
    <name type="scientific">Phaffia rhodozyma</name>
    <name type="common">Yeast</name>
    <name type="synonym">Xanthophyllomyces dendrorhous</name>
    <dbReference type="NCBI Taxonomy" id="264483"/>
    <lineage>
        <taxon>Eukaryota</taxon>
        <taxon>Fungi</taxon>
        <taxon>Dikarya</taxon>
        <taxon>Basidiomycota</taxon>
        <taxon>Agaricomycotina</taxon>
        <taxon>Tremellomycetes</taxon>
        <taxon>Cystofilobasidiales</taxon>
        <taxon>Mrakiaceae</taxon>
        <taxon>Phaffia</taxon>
    </lineage>
</organism>
<dbReference type="EMBL" id="LN483165">
    <property type="protein sequence ID" value="CDZ96640.1"/>
    <property type="molecule type" value="Genomic_DNA"/>
</dbReference>
<sequence>MYPVSPRMIEAAMLTSSVLVNESENLHLACPPVLVPLSLGSLLPFAEQAVLKIASLLCRTELNAKDSSLLLGVTMMAGRPTGRPPRLAIAELSSTSL</sequence>
<accession>A0A0F7SF00</accession>
<protein>
    <submittedName>
        <fullName evidence="1">Uncharacterized protein</fullName>
    </submittedName>
</protein>
<dbReference type="AlphaFoldDB" id="A0A0F7SF00"/>
<reference evidence="1" key="1">
    <citation type="submission" date="2014-08" db="EMBL/GenBank/DDBJ databases">
        <authorList>
            <person name="Sharma Rahul"/>
            <person name="Thines Marco"/>
        </authorList>
    </citation>
    <scope>NUCLEOTIDE SEQUENCE</scope>
</reference>
<proteinExistence type="predicted"/>
<evidence type="ECO:0000313" key="1">
    <source>
        <dbReference type="EMBL" id="CDZ96640.1"/>
    </source>
</evidence>
<name>A0A0F7SF00_PHARH</name>